<evidence type="ECO:0000256" key="4">
    <source>
        <dbReference type="ARBA" id="ARBA00022840"/>
    </source>
</evidence>
<reference evidence="8" key="1">
    <citation type="journal article" date="2014" name="Int. J. Syst. Evol. Microbiol.">
        <title>Complete genome sequence of Corynebacterium casei LMG S-19264T (=DSM 44701T), isolated from a smear-ripened cheese.</title>
        <authorList>
            <consortium name="US DOE Joint Genome Institute (JGI-PGF)"/>
            <person name="Walter F."/>
            <person name="Albersmeier A."/>
            <person name="Kalinowski J."/>
            <person name="Ruckert C."/>
        </authorList>
    </citation>
    <scope>NUCLEOTIDE SEQUENCE</scope>
    <source>
        <strain evidence="8">CGMCC 4.3508</strain>
    </source>
</reference>
<keyword evidence="9" id="KW-1185">Reference proteome</keyword>
<evidence type="ECO:0000313" key="9">
    <source>
        <dbReference type="Proteomes" id="UP000638263"/>
    </source>
</evidence>
<dbReference type="PANTHER" id="PTHR42788:SF17">
    <property type="entry name" value="ALIPHATIC SULFONATES IMPORT ATP-BINDING PROTEIN SSUB"/>
    <property type="match status" value="1"/>
</dbReference>
<evidence type="ECO:0000256" key="5">
    <source>
        <dbReference type="ARBA" id="ARBA00022967"/>
    </source>
</evidence>
<comment type="caution">
    <text evidence="8">The sequence shown here is derived from an EMBL/GenBank/DDBJ whole genome shotgun (WGS) entry which is preliminary data.</text>
</comment>
<sequence>MSGRTKDPVGLALRDVGIRYRDTWVLRHLDLAVEPGQFVAIVGPSGVGKSSLLRLMAQLEAPTEGTLSTVGAATYSARMMFQEDRLLPWKSVLGNVTLATRRRDDTARELLEQVGLAGREKDWPAELSGGQRQRVALARALLHHPDILLLDEPFGALDAITRVNMHELVEALLAREPRTVVLVTHDVEEALMLADRVLLLTPEGITTDLVVAQPRPRSRGDAELADLEQRLLDDLLAADRLARQSRKGTTV</sequence>
<evidence type="ECO:0000256" key="6">
    <source>
        <dbReference type="ARBA" id="ARBA00023136"/>
    </source>
</evidence>
<dbReference type="InterPro" id="IPR017871">
    <property type="entry name" value="ABC_transporter-like_CS"/>
</dbReference>
<keyword evidence="3" id="KW-0547">Nucleotide-binding</keyword>
<keyword evidence="6" id="KW-0472">Membrane</keyword>
<evidence type="ECO:0000256" key="2">
    <source>
        <dbReference type="ARBA" id="ARBA00022475"/>
    </source>
</evidence>
<dbReference type="Pfam" id="PF00005">
    <property type="entry name" value="ABC_tran"/>
    <property type="match status" value="1"/>
</dbReference>
<dbReference type="InterPro" id="IPR003593">
    <property type="entry name" value="AAA+_ATPase"/>
</dbReference>
<dbReference type="SMART" id="SM00382">
    <property type="entry name" value="AAA"/>
    <property type="match status" value="1"/>
</dbReference>
<dbReference type="PROSITE" id="PS00211">
    <property type="entry name" value="ABC_TRANSPORTER_1"/>
    <property type="match status" value="1"/>
</dbReference>
<dbReference type="Gene3D" id="3.40.50.300">
    <property type="entry name" value="P-loop containing nucleotide triphosphate hydrolases"/>
    <property type="match status" value="1"/>
</dbReference>
<evidence type="ECO:0000256" key="1">
    <source>
        <dbReference type="ARBA" id="ARBA00022448"/>
    </source>
</evidence>
<dbReference type="InterPro" id="IPR003439">
    <property type="entry name" value="ABC_transporter-like_ATP-bd"/>
</dbReference>
<evidence type="ECO:0000313" key="8">
    <source>
        <dbReference type="EMBL" id="GGL32011.1"/>
    </source>
</evidence>
<feature type="domain" description="ABC transporter" evidence="7">
    <location>
        <begin position="11"/>
        <end position="227"/>
    </location>
</feature>
<dbReference type="PANTHER" id="PTHR42788">
    <property type="entry name" value="TAURINE IMPORT ATP-BINDING PROTEIN-RELATED"/>
    <property type="match status" value="1"/>
</dbReference>
<proteinExistence type="predicted"/>
<organism evidence="8 9">
    <name type="scientific">Nocardia jinanensis</name>
    <dbReference type="NCBI Taxonomy" id="382504"/>
    <lineage>
        <taxon>Bacteria</taxon>
        <taxon>Bacillati</taxon>
        <taxon>Actinomycetota</taxon>
        <taxon>Actinomycetes</taxon>
        <taxon>Mycobacteriales</taxon>
        <taxon>Nocardiaceae</taxon>
        <taxon>Nocardia</taxon>
    </lineage>
</organism>
<dbReference type="AlphaFoldDB" id="A0A917VW59"/>
<evidence type="ECO:0000256" key="3">
    <source>
        <dbReference type="ARBA" id="ARBA00022741"/>
    </source>
</evidence>
<accession>A0A917VW59</accession>
<keyword evidence="5" id="KW-1278">Translocase</keyword>
<dbReference type="GO" id="GO:0005524">
    <property type="term" value="F:ATP binding"/>
    <property type="evidence" value="ECO:0007669"/>
    <property type="project" value="UniProtKB-KW"/>
</dbReference>
<dbReference type="PROSITE" id="PS50893">
    <property type="entry name" value="ABC_TRANSPORTER_2"/>
    <property type="match status" value="1"/>
</dbReference>
<dbReference type="InterPro" id="IPR027417">
    <property type="entry name" value="P-loop_NTPase"/>
</dbReference>
<gene>
    <name evidence="8" type="primary">ssuB</name>
    <name evidence="8" type="ORF">GCM10011588_53530</name>
</gene>
<keyword evidence="4 8" id="KW-0067">ATP-binding</keyword>
<dbReference type="RefSeq" id="WP_058856463.1">
    <property type="nucleotide sequence ID" value="NZ_BMMH01000013.1"/>
</dbReference>
<reference evidence="8" key="2">
    <citation type="submission" date="2020-09" db="EMBL/GenBank/DDBJ databases">
        <authorList>
            <person name="Sun Q."/>
            <person name="Zhou Y."/>
        </authorList>
    </citation>
    <scope>NUCLEOTIDE SEQUENCE</scope>
    <source>
        <strain evidence="8">CGMCC 4.3508</strain>
    </source>
</reference>
<protein>
    <submittedName>
        <fullName evidence="8">Aliphatic sulfonates import ATP-binding protein SsuB</fullName>
    </submittedName>
</protein>
<keyword evidence="1" id="KW-0813">Transport</keyword>
<keyword evidence="2" id="KW-1003">Cell membrane</keyword>
<dbReference type="Proteomes" id="UP000638263">
    <property type="component" value="Unassembled WGS sequence"/>
</dbReference>
<dbReference type="EMBL" id="BMMH01000013">
    <property type="protein sequence ID" value="GGL32011.1"/>
    <property type="molecule type" value="Genomic_DNA"/>
</dbReference>
<dbReference type="GO" id="GO:0016887">
    <property type="term" value="F:ATP hydrolysis activity"/>
    <property type="evidence" value="ECO:0007669"/>
    <property type="project" value="InterPro"/>
</dbReference>
<name>A0A917VW59_9NOCA</name>
<dbReference type="InterPro" id="IPR050166">
    <property type="entry name" value="ABC_transporter_ATP-bind"/>
</dbReference>
<evidence type="ECO:0000259" key="7">
    <source>
        <dbReference type="PROSITE" id="PS50893"/>
    </source>
</evidence>
<dbReference type="SUPFAM" id="SSF52540">
    <property type="entry name" value="P-loop containing nucleoside triphosphate hydrolases"/>
    <property type="match status" value="1"/>
</dbReference>